<evidence type="ECO:0000256" key="3">
    <source>
        <dbReference type="ARBA" id="ARBA00022927"/>
    </source>
</evidence>
<accession>A0A093RZ79</accession>
<sequence>MKTGNRQPRGFTLLELLVVLTIVALMAGGGLHGWIQYQKAIRLEQSAQQLLDFLSRVQANAYWHNETRTAKLIPQGALWCMVAGQNEKQAEEACSENHPGQFVRRTQDVVLAKFTSNIFTFFGLRNAAQAGHISLSNSAGQLRLVISVRGRIRLCSESQAVLAIPLC</sequence>
<dbReference type="InterPro" id="IPR045584">
    <property type="entry name" value="Pilin-like"/>
</dbReference>
<dbReference type="GO" id="GO:0016020">
    <property type="term" value="C:membrane"/>
    <property type="evidence" value="ECO:0007669"/>
    <property type="project" value="UniProtKB-SubCell"/>
</dbReference>
<dbReference type="GO" id="GO:0015031">
    <property type="term" value="P:protein transport"/>
    <property type="evidence" value="ECO:0007669"/>
    <property type="project" value="UniProtKB-KW"/>
</dbReference>
<dbReference type="AlphaFoldDB" id="A0A093RZ79"/>
<evidence type="ECO:0000313" key="6">
    <source>
        <dbReference type="Proteomes" id="UP000032874"/>
    </source>
</evidence>
<dbReference type="NCBIfam" id="TIGR02532">
    <property type="entry name" value="IV_pilin_GFxxxE"/>
    <property type="match status" value="1"/>
</dbReference>
<evidence type="ECO:0000256" key="4">
    <source>
        <dbReference type="SAM" id="Phobius"/>
    </source>
</evidence>
<evidence type="ECO:0000256" key="2">
    <source>
        <dbReference type="ARBA" id="ARBA00022448"/>
    </source>
</evidence>
<organism evidence="5 6">
    <name type="scientific">Pectobacterium betavasculorum</name>
    <dbReference type="NCBI Taxonomy" id="55207"/>
    <lineage>
        <taxon>Bacteria</taxon>
        <taxon>Pseudomonadati</taxon>
        <taxon>Pseudomonadota</taxon>
        <taxon>Gammaproteobacteria</taxon>
        <taxon>Enterobacterales</taxon>
        <taxon>Pectobacteriaceae</taxon>
        <taxon>Pectobacterium</taxon>
    </lineage>
</organism>
<gene>
    <name evidence="5" type="ORF">KP22_08280</name>
</gene>
<keyword evidence="3" id="KW-0653">Protein transport</keyword>
<dbReference type="STRING" id="55207.KP22_08280"/>
<keyword evidence="4" id="KW-1133">Transmembrane helix</keyword>
<keyword evidence="4" id="KW-0812">Transmembrane</keyword>
<keyword evidence="2" id="KW-0813">Transport</keyword>
<dbReference type="RefSeq" id="WP_039323641.1">
    <property type="nucleotide sequence ID" value="NZ_JQHM01000002.1"/>
</dbReference>
<dbReference type="eggNOG" id="COG2165">
    <property type="taxonomic scope" value="Bacteria"/>
</dbReference>
<dbReference type="Proteomes" id="UP000032874">
    <property type="component" value="Unassembled WGS sequence"/>
</dbReference>
<evidence type="ECO:0000256" key="1">
    <source>
        <dbReference type="ARBA" id="ARBA00004167"/>
    </source>
</evidence>
<comment type="subcellular location">
    <subcellularLocation>
        <location evidence="1">Membrane</location>
        <topology evidence="1">Single-pass membrane protein</topology>
    </subcellularLocation>
</comment>
<reference evidence="5 6" key="1">
    <citation type="submission" date="2014-08" db="EMBL/GenBank/DDBJ databases">
        <title>Genome sequences of NCPPB Pectobacterium isolates.</title>
        <authorList>
            <person name="Glover R.H."/>
            <person name="Sapp M."/>
            <person name="Elphinstone J."/>
        </authorList>
    </citation>
    <scope>NUCLEOTIDE SEQUENCE [LARGE SCALE GENOMIC DNA]</scope>
    <source>
        <strain evidence="5 6">NCPPB 2795</strain>
    </source>
</reference>
<dbReference type="InterPro" id="IPR012902">
    <property type="entry name" value="N_methyl_site"/>
</dbReference>
<protein>
    <submittedName>
        <fullName evidence="5">Peptidase</fullName>
    </submittedName>
</protein>
<dbReference type="Pfam" id="PF07963">
    <property type="entry name" value="N_methyl"/>
    <property type="match status" value="1"/>
</dbReference>
<feature type="transmembrane region" description="Helical" evidence="4">
    <location>
        <begin position="12"/>
        <end position="35"/>
    </location>
</feature>
<evidence type="ECO:0000313" key="5">
    <source>
        <dbReference type="EMBL" id="KFX05854.1"/>
    </source>
</evidence>
<name>A0A093RZ79_9GAMM</name>
<dbReference type="SUPFAM" id="SSF54523">
    <property type="entry name" value="Pili subunits"/>
    <property type="match status" value="1"/>
</dbReference>
<dbReference type="NCBIfam" id="NF007800">
    <property type="entry name" value="PRK10506.1"/>
    <property type="match status" value="1"/>
</dbReference>
<keyword evidence="4" id="KW-0472">Membrane</keyword>
<dbReference type="EMBL" id="JQHM01000002">
    <property type="protein sequence ID" value="KFX05854.1"/>
    <property type="molecule type" value="Genomic_DNA"/>
</dbReference>
<proteinExistence type="predicted"/>
<comment type="caution">
    <text evidence="5">The sequence shown here is derived from an EMBL/GenBank/DDBJ whole genome shotgun (WGS) entry which is preliminary data.</text>
</comment>